<dbReference type="InterPro" id="IPR019473">
    <property type="entry name" value="TFIID_su8_C"/>
</dbReference>
<dbReference type="Gene3D" id="2.130.10.10">
    <property type="entry name" value="YVTN repeat-like/Quinoprotein amine dehydrogenase"/>
    <property type="match status" value="1"/>
</dbReference>
<reference evidence="12" key="1">
    <citation type="submission" date="2021-06" db="EMBL/GenBank/DDBJ databases">
        <title>Comparative genomics, transcriptomics and evolutionary studies reveal genomic signatures of adaptation to plant cell wall in hemibiotrophic fungi.</title>
        <authorList>
            <consortium name="DOE Joint Genome Institute"/>
            <person name="Baroncelli R."/>
            <person name="Diaz J.F."/>
            <person name="Benocci T."/>
            <person name="Peng M."/>
            <person name="Battaglia E."/>
            <person name="Haridas S."/>
            <person name="Andreopoulos W."/>
            <person name="Labutti K."/>
            <person name="Pangilinan J."/>
            <person name="Floch G.L."/>
            <person name="Makela M.R."/>
            <person name="Henrissat B."/>
            <person name="Grigoriev I.V."/>
            <person name="Crouch J.A."/>
            <person name="De Vries R.P."/>
            <person name="Sukno S.A."/>
            <person name="Thon M.R."/>
        </authorList>
    </citation>
    <scope>NUCLEOTIDE SEQUENCE</scope>
    <source>
        <strain evidence="12">CBS 193.32</strain>
    </source>
</reference>
<dbReference type="GO" id="GO:0046982">
    <property type="term" value="F:protein heterodimerization activity"/>
    <property type="evidence" value="ECO:0007669"/>
    <property type="project" value="InterPro"/>
</dbReference>
<dbReference type="InterPro" id="IPR036322">
    <property type="entry name" value="WD40_repeat_dom_sf"/>
</dbReference>
<dbReference type="GO" id="GO:0043022">
    <property type="term" value="F:ribosome binding"/>
    <property type="evidence" value="ECO:0007669"/>
    <property type="project" value="InterPro"/>
</dbReference>
<evidence type="ECO:0000313" key="12">
    <source>
        <dbReference type="EMBL" id="KAK1674831.1"/>
    </source>
</evidence>
<organism evidence="12 13">
    <name type="scientific">Colletotrichum godetiae</name>
    <dbReference type="NCBI Taxonomy" id="1209918"/>
    <lineage>
        <taxon>Eukaryota</taxon>
        <taxon>Fungi</taxon>
        <taxon>Dikarya</taxon>
        <taxon>Ascomycota</taxon>
        <taxon>Pezizomycotina</taxon>
        <taxon>Sordariomycetes</taxon>
        <taxon>Hypocreomycetidae</taxon>
        <taxon>Glomerellales</taxon>
        <taxon>Glomerellaceae</taxon>
        <taxon>Colletotrichum</taxon>
        <taxon>Colletotrichum acutatum species complex</taxon>
    </lineage>
</organism>
<feature type="repeat" description="WD" evidence="8">
    <location>
        <begin position="307"/>
        <end position="349"/>
    </location>
</feature>
<dbReference type="CDD" id="cd08049">
    <property type="entry name" value="TAF8"/>
    <property type="match status" value="1"/>
</dbReference>
<dbReference type="CDD" id="cd00200">
    <property type="entry name" value="WD40"/>
    <property type="match status" value="1"/>
</dbReference>
<dbReference type="PROSITE" id="PS00678">
    <property type="entry name" value="WD_REPEATS_1"/>
    <property type="match status" value="4"/>
</dbReference>
<feature type="compositionally biased region" description="Basic and acidic residues" evidence="9">
    <location>
        <begin position="202"/>
        <end position="229"/>
    </location>
</feature>
<dbReference type="FunFam" id="2.130.10.10:FF:000039">
    <property type="entry name" value="Guanine nucleotide-binding protein subunit beta-like protein"/>
    <property type="match status" value="1"/>
</dbReference>
<dbReference type="RefSeq" id="XP_060428834.1">
    <property type="nucleotide sequence ID" value="XM_060577365.1"/>
</dbReference>
<evidence type="ECO:0000256" key="8">
    <source>
        <dbReference type="PROSITE-ProRule" id="PRU00221"/>
    </source>
</evidence>
<keyword evidence="7" id="KW-0539">Nucleus</keyword>
<dbReference type="PANTHER" id="PTHR19868">
    <property type="entry name" value="RECEPTOR FOR ACTIVATED PROTEIN KINASE C RACK1"/>
    <property type="match status" value="1"/>
</dbReference>
<dbReference type="PRINTS" id="PR00320">
    <property type="entry name" value="GPROTEINBRPT"/>
</dbReference>
<feature type="domain" description="Transcription factor TFIID subunit 8 C-terminal" evidence="11">
    <location>
        <begin position="185"/>
        <end position="233"/>
    </location>
</feature>
<dbReference type="GO" id="GO:0045182">
    <property type="term" value="F:translation regulator activity"/>
    <property type="evidence" value="ECO:0007669"/>
    <property type="project" value="InterPro"/>
</dbReference>
<feature type="repeat" description="WD" evidence="8">
    <location>
        <begin position="440"/>
        <end position="477"/>
    </location>
</feature>
<name>A0AAJ0AJ38_9PEZI</name>
<dbReference type="SUPFAM" id="SSF50978">
    <property type="entry name" value="WD40 repeat-like"/>
    <property type="match status" value="1"/>
</dbReference>
<evidence type="ECO:0000256" key="7">
    <source>
        <dbReference type="ARBA" id="ARBA00023242"/>
    </source>
</evidence>
<keyword evidence="5" id="KW-0805">Transcription regulation</keyword>
<evidence type="ECO:0000313" key="13">
    <source>
        <dbReference type="Proteomes" id="UP001224890"/>
    </source>
</evidence>
<dbReference type="InterPro" id="IPR015943">
    <property type="entry name" value="WD40/YVTN_repeat-like_dom_sf"/>
</dbReference>
<dbReference type="InterPro" id="IPR020472">
    <property type="entry name" value="WD40_PAC1"/>
</dbReference>
<gene>
    <name evidence="12" type="ORF">BDP55DRAFT_694548</name>
</gene>
<dbReference type="Pfam" id="PF10406">
    <property type="entry name" value="TAF8_C"/>
    <property type="match status" value="1"/>
</dbReference>
<dbReference type="InterPro" id="IPR019775">
    <property type="entry name" value="WD40_repeat_CS"/>
</dbReference>
<comment type="caution">
    <text evidence="12">The sequence shown here is derived from an EMBL/GenBank/DDBJ whole genome shotgun (WGS) entry which is preliminary data.</text>
</comment>
<evidence type="ECO:0000259" key="10">
    <source>
        <dbReference type="Pfam" id="PF07524"/>
    </source>
</evidence>
<keyword evidence="4" id="KW-0677">Repeat</keyword>
<dbReference type="PROSITE" id="PS50082">
    <property type="entry name" value="WD_REPEATS_2"/>
    <property type="match status" value="6"/>
</dbReference>
<dbReference type="Pfam" id="PF00400">
    <property type="entry name" value="WD40"/>
    <property type="match status" value="6"/>
</dbReference>
<evidence type="ECO:0000256" key="1">
    <source>
        <dbReference type="ARBA" id="ARBA00004123"/>
    </source>
</evidence>
<dbReference type="Proteomes" id="UP001224890">
    <property type="component" value="Unassembled WGS sequence"/>
</dbReference>
<dbReference type="GeneID" id="85461891"/>
<feature type="domain" description="Bromodomain associated" evidence="10">
    <location>
        <begin position="62"/>
        <end position="133"/>
    </location>
</feature>
<dbReference type="PROSITE" id="PS50294">
    <property type="entry name" value="WD_REPEATS_REGION"/>
    <property type="match status" value="6"/>
</dbReference>
<comment type="similarity">
    <text evidence="2">Belongs to the WD repeat G protein beta family. Ribosomal protein RACK1 subfamily.</text>
</comment>
<protein>
    <submittedName>
        <fullName evidence="12">WD40-repeat-containing domain protein</fullName>
    </submittedName>
</protein>
<dbReference type="Gene3D" id="1.10.20.10">
    <property type="entry name" value="Histone, subunit A"/>
    <property type="match status" value="1"/>
</dbReference>
<dbReference type="Pfam" id="PF07524">
    <property type="entry name" value="Bromo_TP"/>
    <property type="match status" value="1"/>
</dbReference>
<feature type="repeat" description="WD" evidence="8">
    <location>
        <begin position="484"/>
        <end position="525"/>
    </location>
</feature>
<dbReference type="AlphaFoldDB" id="A0AAJ0AJ38"/>
<keyword evidence="6" id="KW-0804">Transcription</keyword>
<accession>A0AAJ0AJ38</accession>
<evidence type="ECO:0000256" key="4">
    <source>
        <dbReference type="ARBA" id="ARBA00022737"/>
    </source>
</evidence>
<keyword evidence="13" id="KW-1185">Reference proteome</keyword>
<proteinExistence type="inferred from homology"/>
<evidence type="ECO:0000256" key="6">
    <source>
        <dbReference type="ARBA" id="ARBA00023163"/>
    </source>
</evidence>
<feature type="region of interest" description="Disordered" evidence="9">
    <location>
        <begin position="1"/>
        <end position="56"/>
    </location>
</feature>
<dbReference type="InterPro" id="IPR006565">
    <property type="entry name" value="BTP"/>
</dbReference>
<feature type="repeat" description="WD" evidence="8">
    <location>
        <begin position="355"/>
        <end position="396"/>
    </location>
</feature>
<evidence type="ECO:0000256" key="5">
    <source>
        <dbReference type="ARBA" id="ARBA00023015"/>
    </source>
</evidence>
<dbReference type="InterPro" id="IPR009072">
    <property type="entry name" value="Histone-fold"/>
</dbReference>
<evidence type="ECO:0000256" key="9">
    <source>
        <dbReference type="SAM" id="MobiDB-lite"/>
    </source>
</evidence>
<dbReference type="GO" id="GO:0005634">
    <property type="term" value="C:nucleus"/>
    <property type="evidence" value="ECO:0007669"/>
    <property type="project" value="UniProtKB-SubCell"/>
</dbReference>
<comment type="subcellular location">
    <subcellularLocation>
        <location evidence="1">Nucleus</location>
    </subcellularLocation>
</comment>
<dbReference type="EMBL" id="JAHMHR010000024">
    <property type="protein sequence ID" value="KAK1674831.1"/>
    <property type="molecule type" value="Genomic_DNA"/>
</dbReference>
<dbReference type="CDD" id="cd00076">
    <property type="entry name" value="HFD_SF"/>
    <property type="match status" value="1"/>
</dbReference>
<feature type="repeat" description="WD" evidence="8">
    <location>
        <begin position="397"/>
        <end position="429"/>
    </location>
</feature>
<evidence type="ECO:0000259" key="11">
    <source>
        <dbReference type="Pfam" id="PF10406"/>
    </source>
</evidence>
<dbReference type="GO" id="GO:0007165">
    <property type="term" value="P:signal transduction"/>
    <property type="evidence" value="ECO:0007669"/>
    <property type="project" value="UniProtKB-ARBA"/>
</dbReference>
<keyword evidence="3 8" id="KW-0853">WD repeat</keyword>
<feature type="region of interest" description="Disordered" evidence="9">
    <location>
        <begin position="175"/>
        <end position="229"/>
    </location>
</feature>
<dbReference type="InterPro" id="IPR001680">
    <property type="entry name" value="WD40_rpt"/>
</dbReference>
<sequence length="612" mass="67915">MSSPSAATTPIKRSSSSEEEKPSIKRQKTNSDAPQSPPSTDDEEPSLPGATKVSIPSLDYQAKSGLERSIGLALQQVGFDSATPEAMQGFLGAVETYMASMIADSKRLALAARREQPTPADFESMMRRYTLKTKAMRPHVRHPIPKAKLDVEYFNPLVDDPDAYTTLPLLGEELSGKPEKEAKPYIPKSFPDFPSKHTYKYTPKEDDNGRDPQKTREEAAKASKQGEEALRGLVRAAKVRKQKEIRSLSERDPMTKERYSLWAAAMEGFVKKEGGTTGQQLEIADHSMIVNSDARHLRRELILKGTLEGHNGWVTSLATSMENPNMLLSASRDKTLIIWNLTRDESQYGYPKRSLKGHSHIVSDCVISSDGAYALSASWDKTLRLWELATGTTTRRFVGHTNDVLSVSFSADNRQIVSGSRDRTIKLWNTLGDCKYTISEKGHSEWVSCVRFSPNPQNPVIVSSGWDKLVKVWELSTCKLQTDHIGHTGYINTVTISPDGSLCASGGKDGTTMLWDLNESKHLYSLNANDEIHALVFSPNRYWLCAATASSIIIFDLEKKSKVDELKPEFTAVGKKSREPECVSLAWSADGQTLFAGYTDNIIRAWGVMSRA</sequence>
<feature type="repeat" description="WD" evidence="8">
    <location>
        <begin position="584"/>
        <end position="612"/>
    </location>
</feature>
<evidence type="ECO:0000256" key="2">
    <source>
        <dbReference type="ARBA" id="ARBA00007253"/>
    </source>
</evidence>
<dbReference type="InterPro" id="IPR045223">
    <property type="entry name" value="RACK1-like"/>
</dbReference>
<evidence type="ECO:0000256" key="3">
    <source>
        <dbReference type="ARBA" id="ARBA00022574"/>
    </source>
</evidence>
<dbReference type="SMART" id="SM00320">
    <property type="entry name" value="WD40"/>
    <property type="match status" value="7"/>
</dbReference>